<gene>
    <name evidence="2" type="ORF">ACG00X_05920</name>
</gene>
<feature type="signal peptide" evidence="1">
    <location>
        <begin position="1"/>
        <end position="26"/>
    </location>
</feature>
<feature type="chain" id="PRO_5046088183" evidence="1">
    <location>
        <begin position="27"/>
        <end position="99"/>
    </location>
</feature>
<evidence type="ECO:0000313" key="3">
    <source>
        <dbReference type="Proteomes" id="UP001606305"/>
    </source>
</evidence>
<dbReference type="RefSeq" id="WP_394487092.1">
    <property type="nucleotide sequence ID" value="NZ_JBIGIA010000003.1"/>
</dbReference>
<evidence type="ECO:0000256" key="1">
    <source>
        <dbReference type="SAM" id="SignalP"/>
    </source>
</evidence>
<dbReference type="Proteomes" id="UP001606305">
    <property type="component" value="Unassembled WGS sequence"/>
</dbReference>
<dbReference type="EMBL" id="JBIGIA010000003">
    <property type="protein sequence ID" value="MFG6456363.1"/>
    <property type="molecule type" value="Genomic_DNA"/>
</dbReference>
<reference evidence="2 3" key="1">
    <citation type="submission" date="2024-09" db="EMBL/GenBank/DDBJ databases">
        <title>Novel species of the genus Pelomonas and Roseateles isolated from streams.</title>
        <authorList>
            <person name="Lu H."/>
        </authorList>
    </citation>
    <scope>NUCLEOTIDE SEQUENCE [LARGE SCALE GENOMIC DNA]</scope>
    <source>
        <strain evidence="2 3">BYS96W</strain>
    </source>
</reference>
<sequence>MTSLHRRLASFPLVAALASSAAAVMAFSDENADMKEAAADRAQRRVMAAQAPAPRKTVWVPLATAKQLDGFKPVLPPERARQAGQAQAPQALAAAAVAR</sequence>
<organism evidence="2 3">
    <name type="scientific">Pelomonas nitida</name>
    <dbReference type="NCBI Taxonomy" id="3299027"/>
    <lineage>
        <taxon>Bacteria</taxon>
        <taxon>Pseudomonadati</taxon>
        <taxon>Pseudomonadota</taxon>
        <taxon>Betaproteobacteria</taxon>
        <taxon>Burkholderiales</taxon>
        <taxon>Sphaerotilaceae</taxon>
        <taxon>Roseateles</taxon>
    </lineage>
</organism>
<name>A0ABW7G351_9BURK</name>
<protein>
    <submittedName>
        <fullName evidence="2">Uncharacterized protein</fullName>
    </submittedName>
</protein>
<accession>A0ABW7G351</accession>
<proteinExistence type="predicted"/>
<keyword evidence="1" id="KW-0732">Signal</keyword>
<evidence type="ECO:0000313" key="2">
    <source>
        <dbReference type="EMBL" id="MFG6456363.1"/>
    </source>
</evidence>
<comment type="caution">
    <text evidence="2">The sequence shown here is derived from an EMBL/GenBank/DDBJ whole genome shotgun (WGS) entry which is preliminary data.</text>
</comment>
<keyword evidence="3" id="KW-1185">Reference proteome</keyword>